<dbReference type="Pfam" id="PF01266">
    <property type="entry name" value="DAO"/>
    <property type="match status" value="1"/>
</dbReference>
<comment type="catalytic activity">
    <reaction evidence="5">
        <text>(S)-2-hydroxyglutarate + A = 2-oxoglutarate + AH2</text>
        <dbReference type="Rhea" id="RHEA:21252"/>
        <dbReference type="ChEBI" id="CHEBI:13193"/>
        <dbReference type="ChEBI" id="CHEBI:16782"/>
        <dbReference type="ChEBI" id="CHEBI:16810"/>
        <dbReference type="ChEBI" id="CHEBI:17499"/>
        <dbReference type="EC" id="1.1.99.2"/>
    </reaction>
</comment>
<dbReference type="InterPro" id="IPR006076">
    <property type="entry name" value="FAD-dep_OxRdtase"/>
</dbReference>
<evidence type="ECO:0000256" key="6">
    <source>
        <dbReference type="ARBA" id="ARBA00037941"/>
    </source>
</evidence>
<accession>A0A507C6M8</accession>
<name>A0A507C6M8_9FUNG</name>
<dbReference type="STRING" id="1806994.A0A507C6M8"/>
<keyword evidence="4" id="KW-0560">Oxidoreductase</keyword>
<reference evidence="10 11" key="1">
    <citation type="journal article" date="2019" name="Sci. Rep.">
        <title>Comparative genomics of chytrid fungi reveal insights into the obligate biotrophic and pathogenic lifestyle of Synchytrium endobioticum.</title>
        <authorList>
            <person name="van de Vossenberg B.T.L.H."/>
            <person name="Warris S."/>
            <person name="Nguyen H.D.T."/>
            <person name="van Gent-Pelzer M.P.E."/>
            <person name="Joly D.L."/>
            <person name="van de Geest H.C."/>
            <person name="Bonants P.J.M."/>
            <person name="Smith D.S."/>
            <person name="Levesque C.A."/>
            <person name="van der Lee T.A.J."/>
        </authorList>
    </citation>
    <scope>NUCLEOTIDE SEQUENCE [LARGE SCALE GENOMIC DNA]</scope>
    <source>
        <strain evidence="10 11">JEL517</strain>
    </source>
</reference>
<evidence type="ECO:0000256" key="3">
    <source>
        <dbReference type="ARBA" id="ARBA00022827"/>
    </source>
</evidence>
<dbReference type="Gene3D" id="3.50.50.60">
    <property type="entry name" value="FAD/NAD(P)-binding domain"/>
    <property type="match status" value="1"/>
</dbReference>
<keyword evidence="3" id="KW-0274">FAD</keyword>
<dbReference type="EMBL" id="QEAO01000003">
    <property type="protein sequence ID" value="TPX37240.1"/>
    <property type="molecule type" value="Genomic_DNA"/>
</dbReference>
<sequence>MQATRAIGRLTLVHQSRNLATVALDPDFTVDHVVIGAGVVGLAVAERLSRRPNTSTLVLERHAQFGYETSSRNSEVIHAGIYYPPTSLKTKLCIRGRELMYQTCADARIPFKKMGKWMVAVESEESEYLHQMKDKADKLGVPTTWLTRQQIVDGEPNLVAKEVLFSPETGVLDSHAFMEYLEARLKNQEGDIIYRHPVESISSARGGGYLIRVGGPTPSLIKTRILVNSAGLYSDRIAAFLLPEHYGPGTANQIRYTKGHYYGLRGSSTLVHRLIYPCPEKQARENVTYLGVHCTLDLTGRLRFGPDALYVDRPDDYKVNDADEVYLTGFHAAIKRYLPSVRKDDLYPDYTGIRPKLSGYGEPFRDFVIKEESDRGFPGFLNLVGIESPGLTSSLAIAEHIETQLL</sequence>
<feature type="domain" description="FAD dependent oxidoreductase" evidence="9">
    <location>
        <begin position="31"/>
        <end position="401"/>
    </location>
</feature>
<dbReference type="SUPFAM" id="SSF51905">
    <property type="entry name" value="FAD/NAD(P)-binding domain"/>
    <property type="match status" value="1"/>
</dbReference>
<dbReference type="Gene3D" id="3.30.9.10">
    <property type="entry name" value="D-Amino Acid Oxidase, subunit A, domain 2"/>
    <property type="match status" value="1"/>
</dbReference>
<comment type="caution">
    <text evidence="10">The sequence shown here is derived from an EMBL/GenBank/DDBJ whole genome shotgun (WGS) entry which is preliminary data.</text>
</comment>
<gene>
    <name evidence="10" type="ORF">SmJEL517_g01105</name>
</gene>
<evidence type="ECO:0000256" key="1">
    <source>
        <dbReference type="ARBA" id="ARBA00001974"/>
    </source>
</evidence>
<dbReference type="PANTHER" id="PTHR43104">
    <property type="entry name" value="L-2-HYDROXYGLUTARATE DEHYDROGENASE, MITOCHONDRIAL"/>
    <property type="match status" value="1"/>
</dbReference>
<keyword evidence="2" id="KW-0285">Flavoprotein</keyword>
<organism evidence="10 11">
    <name type="scientific">Synchytrium microbalum</name>
    <dbReference type="NCBI Taxonomy" id="1806994"/>
    <lineage>
        <taxon>Eukaryota</taxon>
        <taxon>Fungi</taxon>
        <taxon>Fungi incertae sedis</taxon>
        <taxon>Chytridiomycota</taxon>
        <taxon>Chytridiomycota incertae sedis</taxon>
        <taxon>Chytridiomycetes</taxon>
        <taxon>Synchytriales</taxon>
        <taxon>Synchytriaceae</taxon>
        <taxon>Synchytrium</taxon>
    </lineage>
</organism>
<keyword evidence="11" id="KW-1185">Reference proteome</keyword>
<evidence type="ECO:0000259" key="9">
    <source>
        <dbReference type="Pfam" id="PF01266"/>
    </source>
</evidence>
<dbReference type="PANTHER" id="PTHR43104:SF4">
    <property type="entry name" value="L-2-HYDROXYGLUTARATE DEHYDROGENASE, MITOCHONDRIAL"/>
    <property type="match status" value="1"/>
</dbReference>
<proteinExistence type="inferred from homology"/>
<evidence type="ECO:0000313" key="11">
    <source>
        <dbReference type="Proteomes" id="UP000319731"/>
    </source>
</evidence>
<evidence type="ECO:0000256" key="5">
    <source>
        <dbReference type="ARBA" id="ARBA00036066"/>
    </source>
</evidence>
<evidence type="ECO:0000256" key="2">
    <source>
        <dbReference type="ARBA" id="ARBA00022630"/>
    </source>
</evidence>
<protein>
    <recommendedName>
        <fullName evidence="8">L-2-hydroxyglutarate dehydrogenase, mitochondrial</fullName>
        <ecNumber evidence="7">1.1.99.2</ecNumber>
    </recommendedName>
</protein>
<dbReference type="InterPro" id="IPR036188">
    <property type="entry name" value="FAD/NAD-bd_sf"/>
</dbReference>
<dbReference type="RefSeq" id="XP_031027310.1">
    <property type="nucleotide sequence ID" value="XM_031167033.1"/>
</dbReference>
<dbReference type="Proteomes" id="UP000319731">
    <property type="component" value="Unassembled WGS sequence"/>
</dbReference>
<dbReference type="GeneID" id="42002330"/>
<dbReference type="OrthoDB" id="498204at2759"/>
<comment type="similarity">
    <text evidence="6">Belongs to the L2HGDH family.</text>
</comment>
<dbReference type="EC" id="1.1.99.2" evidence="7"/>
<comment type="cofactor">
    <cofactor evidence="1">
        <name>FAD</name>
        <dbReference type="ChEBI" id="CHEBI:57692"/>
    </cofactor>
</comment>
<evidence type="ECO:0000256" key="7">
    <source>
        <dbReference type="ARBA" id="ARBA00038878"/>
    </source>
</evidence>
<evidence type="ECO:0000256" key="8">
    <source>
        <dbReference type="ARBA" id="ARBA00041137"/>
    </source>
</evidence>
<dbReference type="GO" id="GO:0047545">
    <property type="term" value="F:(S)-2-hydroxyglutarate dehydrogenase activity"/>
    <property type="evidence" value="ECO:0007669"/>
    <property type="project" value="UniProtKB-EC"/>
</dbReference>
<dbReference type="AlphaFoldDB" id="A0A507C6M8"/>
<evidence type="ECO:0000256" key="4">
    <source>
        <dbReference type="ARBA" id="ARBA00023002"/>
    </source>
</evidence>
<evidence type="ECO:0000313" key="10">
    <source>
        <dbReference type="EMBL" id="TPX37240.1"/>
    </source>
</evidence>